<gene>
    <name evidence="3" type="ORF">SAMN05444354_13527</name>
</gene>
<dbReference type="OrthoDB" id="571052at2"/>
<dbReference type="PROSITE" id="PS50933">
    <property type="entry name" value="CHRD"/>
    <property type="match status" value="1"/>
</dbReference>
<evidence type="ECO:0000313" key="4">
    <source>
        <dbReference type="Proteomes" id="UP000182719"/>
    </source>
</evidence>
<accession>A0A1H8EZC7</accession>
<feature type="signal peptide" evidence="1">
    <location>
        <begin position="1"/>
        <end position="27"/>
    </location>
</feature>
<evidence type="ECO:0000259" key="2">
    <source>
        <dbReference type="PROSITE" id="PS50933"/>
    </source>
</evidence>
<dbReference type="PROSITE" id="PS51257">
    <property type="entry name" value="PROKAR_LIPOPROTEIN"/>
    <property type="match status" value="1"/>
</dbReference>
<keyword evidence="4" id="KW-1185">Reference proteome</keyword>
<sequence>MKMNRFLLAAVPALALVACGGSSEFTASLTGAAVRPEPVTTNGSGNVTVKLDGNTLEVSGRFTQLASNVSAARLRGPADENTTAEPLCLLGAPQATSGTLTLGSGPGSCREFTPSDAQAADLENGRWYVTLESRTRENGEVRGQLRKKE</sequence>
<dbReference type="EMBL" id="FOAP01000035">
    <property type="protein sequence ID" value="SEN24815.1"/>
    <property type="molecule type" value="Genomic_DNA"/>
</dbReference>
<evidence type="ECO:0000256" key="1">
    <source>
        <dbReference type="SAM" id="SignalP"/>
    </source>
</evidence>
<dbReference type="Pfam" id="PF07452">
    <property type="entry name" value="CHRD"/>
    <property type="match status" value="1"/>
</dbReference>
<feature type="chain" id="PRO_5010314927" evidence="1">
    <location>
        <begin position="28"/>
        <end position="149"/>
    </location>
</feature>
<feature type="domain" description="CHRD" evidence="2">
    <location>
        <begin position="21"/>
        <end position="149"/>
    </location>
</feature>
<reference evidence="4" key="1">
    <citation type="submission" date="2016-10" db="EMBL/GenBank/DDBJ databases">
        <authorList>
            <person name="Varghese N."/>
            <person name="Submissions S."/>
        </authorList>
    </citation>
    <scope>NUCLEOTIDE SEQUENCE [LARGE SCALE GENOMIC DNA]</scope>
    <source>
        <strain evidence="4">DSM 17044</strain>
    </source>
</reference>
<keyword evidence="1" id="KW-0732">Signal</keyword>
<dbReference type="InterPro" id="IPR010895">
    <property type="entry name" value="CHRD"/>
</dbReference>
<organism evidence="3 4">
    <name type="scientific">Stigmatella aurantiaca</name>
    <dbReference type="NCBI Taxonomy" id="41"/>
    <lineage>
        <taxon>Bacteria</taxon>
        <taxon>Pseudomonadati</taxon>
        <taxon>Myxococcota</taxon>
        <taxon>Myxococcia</taxon>
        <taxon>Myxococcales</taxon>
        <taxon>Cystobacterineae</taxon>
        <taxon>Archangiaceae</taxon>
        <taxon>Stigmatella</taxon>
    </lineage>
</organism>
<dbReference type="RefSeq" id="WP_075011261.1">
    <property type="nucleotide sequence ID" value="NZ_FOAP01000035.1"/>
</dbReference>
<dbReference type="AlphaFoldDB" id="A0A1H8EZC7"/>
<dbReference type="Proteomes" id="UP000182719">
    <property type="component" value="Unassembled WGS sequence"/>
</dbReference>
<evidence type="ECO:0000313" key="3">
    <source>
        <dbReference type="EMBL" id="SEN24815.1"/>
    </source>
</evidence>
<protein>
    <submittedName>
        <fullName evidence="3">CHRD domain-containing protein</fullName>
    </submittedName>
</protein>
<dbReference type="SMART" id="SM00754">
    <property type="entry name" value="CHRD"/>
    <property type="match status" value="1"/>
</dbReference>
<name>A0A1H8EZC7_STIAU</name>
<proteinExistence type="predicted"/>